<evidence type="ECO:0000313" key="1">
    <source>
        <dbReference type="EMBL" id="PPQ84180.1"/>
    </source>
</evidence>
<dbReference type="AlphaFoldDB" id="A0A409X099"/>
<accession>A0A409X099</accession>
<protein>
    <submittedName>
        <fullName evidence="1">Uncharacterized protein</fullName>
    </submittedName>
</protein>
<dbReference type="EMBL" id="NHYD01002920">
    <property type="protein sequence ID" value="PPQ84180.1"/>
    <property type="molecule type" value="Genomic_DNA"/>
</dbReference>
<gene>
    <name evidence="1" type="ORF">CVT25_002451</name>
</gene>
<dbReference type="InParanoid" id="A0A409X099"/>
<evidence type="ECO:0000313" key="2">
    <source>
        <dbReference type="Proteomes" id="UP000283269"/>
    </source>
</evidence>
<keyword evidence="2" id="KW-1185">Reference proteome</keyword>
<dbReference type="Proteomes" id="UP000283269">
    <property type="component" value="Unassembled WGS sequence"/>
</dbReference>
<organism evidence="1 2">
    <name type="scientific">Psilocybe cyanescens</name>
    <dbReference type="NCBI Taxonomy" id="93625"/>
    <lineage>
        <taxon>Eukaryota</taxon>
        <taxon>Fungi</taxon>
        <taxon>Dikarya</taxon>
        <taxon>Basidiomycota</taxon>
        <taxon>Agaricomycotina</taxon>
        <taxon>Agaricomycetes</taxon>
        <taxon>Agaricomycetidae</taxon>
        <taxon>Agaricales</taxon>
        <taxon>Agaricineae</taxon>
        <taxon>Strophariaceae</taxon>
        <taxon>Psilocybe</taxon>
    </lineage>
</organism>
<proteinExistence type="predicted"/>
<comment type="caution">
    <text evidence="1">The sequence shown here is derived from an EMBL/GenBank/DDBJ whole genome shotgun (WGS) entry which is preliminary data.</text>
</comment>
<reference evidence="1 2" key="1">
    <citation type="journal article" date="2018" name="Evol. Lett.">
        <title>Horizontal gene cluster transfer increased hallucinogenic mushroom diversity.</title>
        <authorList>
            <person name="Reynolds H.T."/>
            <person name="Vijayakumar V."/>
            <person name="Gluck-Thaler E."/>
            <person name="Korotkin H.B."/>
            <person name="Matheny P.B."/>
            <person name="Slot J.C."/>
        </authorList>
    </citation>
    <scope>NUCLEOTIDE SEQUENCE [LARGE SCALE GENOMIC DNA]</scope>
    <source>
        <strain evidence="1 2">2631</strain>
    </source>
</reference>
<sequence>MPPTLREDNERKTVCNNNKFRNTTSLSELLGTLGIIVNDLQVRHYTAIPFQLTYPESYHLDYLMLLYNSMHMDALLFNNLRSSDINLLSTRSTKWRQMIGHQKSIVGGLVQIITWQQLQLSIVPSIALKACIDEVSI</sequence>
<name>A0A409X099_PSICY</name>